<dbReference type="AlphaFoldDB" id="A0A1H7AYF8"/>
<evidence type="ECO:0000313" key="4">
    <source>
        <dbReference type="EMBL" id="SEJ68957.1"/>
    </source>
</evidence>
<dbReference type="SUPFAM" id="SSF52172">
    <property type="entry name" value="CheY-like"/>
    <property type="match status" value="1"/>
</dbReference>
<keyword evidence="5" id="KW-1185">Reference proteome</keyword>
<proteinExistence type="predicted"/>
<keyword evidence="1" id="KW-0597">Phosphoprotein</keyword>
<evidence type="ECO:0000313" key="5">
    <source>
        <dbReference type="Proteomes" id="UP000199532"/>
    </source>
</evidence>
<dbReference type="Gene3D" id="2.40.50.1020">
    <property type="entry name" value="LytTr DNA-binding domain"/>
    <property type="match status" value="1"/>
</dbReference>
<dbReference type="InterPro" id="IPR011006">
    <property type="entry name" value="CheY-like_superfamily"/>
</dbReference>
<reference evidence="4 5" key="1">
    <citation type="submission" date="2016-10" db="EMBL/GenBank/DDBJ databases">
        <authorList>
            <person name="de Groot N.N."/>
        </authorList>
    </citation>
    <scope>NUCLEOTIDE SEQUENCE [LARGE SCALE GENOMIC DNA]</scope>
    <source>
        <strain evidence="4 5">DSM 19938</strain>
    </source>
</reference>
<dbReference type="PANTHER" id="PTHR37299">
    <property type="entry name" value="TRANSCRIPTIONAL REGULATOR-RELATED"/>
    <property type="match status" value="1"/>
</dbReference>
<dbReference type="GO" id="GO:0000156">
    <property type="term" value="F:phosphorelay response regulator activity"/>
    <property type="evidence" value="ECO:0007669"/>
    <property type="project" value="InterPro"/>
</dbReference>
<feature type="domain" description="Response regulatory" evidence="2">
    <location>
        <begin position="3"/>
        <end position="116"/>
    </location>
</feature>
<gene>
    <name evidence="4" type="ORF">SAMN04487995_5939</name>
</gene>
<accession>A0A1H7AYF8</accession>
<evidence type="ECO:0000256" key="1">
    <source>
        <dbReference type="PROSITE-ProRule" id="PRU00169"/>
    </source>
</evidence>
<feature type="modified residue" description="4-aspartylphosphate" evidence="1">
    <location>
        <position position="56"/>
    </location>
</feature>
<dbReference type="InterPro" id="IPR046947">
    <property type="entry name" value="LytR-like"/>
</dbReference>
<dbReference type="SMART" id="SM00448">
    <property type="entry name" value="REC"/>
    <property type="match status" value="1"/>
</dbReference>
<name>A0A1H7AYF8_9BACT</name>
<dbReference type="OrthoDB" id="1646880at2"/>
<evidence type="ECO:0000259" key="3">
    <source>
        <dbReference type="PROSITE" id="PS50930"/>
    </source>
</evidence>
<organism evidence="4 5">
    <name type="scientific">Dyadobacter koreensis</name>
    <dbReference type="NCBI Taxonomy" id="408657"/>
    <lineage>
        <taxon>Bacteria</taxon>
        <taxon>Pseudomonadati</taxon>
        <taxon>Bacteroidota</taxon>
        <taxon>Cytophagia</taxon>
        <taxon>Cytophagales</taxon>
        <taxon>Spirosomataceae</taxon>
        <taxon>Dyadobacter</taxon>
    </lineage>
</organism>
<dbReference type="PROSITE" id="PS50930">
    <property type="entry name" value="HTH_LYTTR"/>
    <property type="match status" value="1"/>
</dbReference>
<dbReference type="InterPro" id="IPR001789">
    <property type="entry name" value="Sig_transdc_resp-reg_receiver"/>
</dbReference>
<protein>
    <submittedName>
        <fullName evidence="4">Two component transcriptional regulator, LytTR family</fullName>
    </submittedName>
</protein>
<dbReference type="RefSeq" id="WP_090341841.1">
    <property type="nucleotide sequence ID" value="NZ_FNXY01000011.1"/>
</dbReference>
<feature type="domain" description="HTH LytTR-type" evidence="3">
    <location>
        <begin position="146"/>
        <end position="250"/>
    </location>
</feature>
<dbReference type="PANTHER" id="PTHR37299:SF1">
    <property type="entry name" value="STAGE 0 SPORULATION PROTEIN A HOMOLOG"/>
    <property type="match status" value="1"/>
</dbReference>
<dbReference type="SMART" id="SM00850">
    <property type="entry name" value="LytTR"/>
    <property type="match status" value="1"/>
</dbReference>
<dbReference type="InterPro" id="IPR007492">
    <property type="entry name" value="LytTR_DNA-bd_dom"/>
</dbReference>
<dbReference type="Proteomes" id="UP000199532">
    <property type="component" value="Unassembled WGS sequence"/>
</dbReference>
<dbReference type="Pfam" id="PF00072">
    <property type="entry name" value="Response_reg"/>
    <property type="match status" value="1"/>
</dbReference>
<dbReference type="STRING" id="408657.SAMN04487995_5939"/>
<dbReference type="Gene3D" id="3.40.50.2300">
    <property type="match status" value="1"/>
</dbReference>
<dbReference type="PROSITE" id="PS50110">
    <property type="entry name" value="RESPONSE_REGULATORY"/>
    <property type="match status" value="1"/>
</dbReference>
<dbReference type="EMBL" id="FNXY01000011">
    <property type="protein sequence ID" value="SEJ68957.1"/>
    <property type="molecule type" value="Genomic_DNA"/>
</dbReference>
<evidence type="ECO:0000259" key="2">
    <source>
        <dbReference type="PROSITE" id="PS50110"/>
    </source>
</evidence>
<dbReference type="GO" id="GO:0003677">
    <property type="term" value="F:DNA binding"/>
    <property type="evidence" value="ECO:0007669"/>
    <property type="project" value="InterPro"/>
</dbReference>
<sequence>MINVLLLEDEFRAAQETKYLLESISTQIRVCATLQTVQEAIKWFSKNEMPHLILSDIQLGDGLCFDIFRQVQITAPIIFCTAYDEFALKAFENNGIDYILKPVKMENLEKSFSKLQQYSRLWSLPEHANRFNNMLQSFRPVYKTVLSVYQGDRIVPIPVAEINFVYTNKSVWVYRQQQAFEIRTTLERLADQLDPDLFYRANRQFIIAKHDIEAVKYIDARKLEVVLKSHTPEKIIISKSKSSHFIKWLK</sequence>
<dbReference type="Pfam" id="PF04397">
    <property type="entry name" value="LytTR"/>
    <property type="match status" value="1"/>
</dbReference>